<keyword evidence="2" id="KW-1185">Reference proteome</keyword>
<accession>A0ABD3S859</accession>
<proteinExistence type="predicted"/>
<comment type="caution">
    <text evidence="1">The sequence shown here is derived from an EMBL/GenBank/DDBJ whole genome shotgun (WGS) entry which is preliminary data.</text>
</comment>
<name>A0ABD3S859_9LAMI</name>
<sequence>MTVLRDSSACFNLSILAALNPVDSIAPENFLACFVEFDIYSGELENNRLLEVK</sequence>
<reference evidence="1 2" key="1">
    <citation type="submission" date="2024-12" db="EMBL/GenBank/DDBJ databases">
        <title>The unique morphological basis and parallel evolutionary history of personate flowers in Penstemon.</title>
        <authorList>
            <person name="Depatie T.H."/>
            <person name="Wessinger C.A."/>
        </authorList>
    </citation>
    <scope>NUCLEOTIDE SEQUENCE [LARGE SCALE GENOMIC DNA]</scope>
    <source>
        <strain evidence="1">WTNN_2</strain>
        <tissue evidence="1">Leaf</tissue>
    </source>
</reference>
<evidence type="ECO:0000313" key="2">
    <source>
        <dbReference type="Proteomes" id="UP001634393"/>
    </source>
</evidence>
<protein>
    <submittedName>
        <fullName evidence="1">Uncharacterized protein</fullName>
    </submittedName>
</protein>
<dbReference type="AlphaFoldDB" id="A0ABD3S859"/>
<gene>
    <name evidence="1" type="ORF">ACJIZ3_006521</name>
</gene>
<dbReference type="EMBL" id="JBJXBP010000007">
    <property type="protein sequence ID" value="KAL3820616.1"/>
    <property type="molecule type" value="Genomic_DNA"/>
</dbReference>
<organism evidence="1 2">
    <name type="scientific">Penstemon smallii</name>
    <dbReference type="NCBI Taxonomy" id="265156"/>
    <lineage>
        <taxon>Eukaryota</taxon>
        <taxon>Viridiplantae</taxon>
        <taxon>Streptophyta</taxon>
        <taxon>Embryophyta</taxon>
        <taxon>Tracheophyta</taxon>
        <taxon>Spermatophyta</taxon>
        <taxon>Magnoliopsida</taxon>
        <taxon>eudicotyledons</taxon>
        <taxon>Gunneridae</taxon>
        <taxon>Pentapetalae</taxon>
        <taxon>asterids</taxon>
        <taxon>lamiids</taxon>
        <taxon>Lamiales</taxon>
        <taxon>Plantaginaceae</taxon>
        <taxon>Cheloneae</taxon>
        <taxon>Penstemon</taxon>
    </lineage>
</organism>
<dbReference type="Proteomes" id="UP001634393">
    <property type="component" value="Unassembled WGS sequence"/>
</dbReference>
<evidence type="ECO:0000313" key="1">
    <source>
        <dbReference type="EMBL" id="KAL3820616.1"/>
    </source>
</evidence>